<evidence type="ECO:0000256" key="2">
    <source>
        <dbReference type="SAM" id="MobiDB-lite"/>
    </source>
</evidence>
<evidence type="ECO:0000313" key="4">
    <source>
        <dbReference type="EMBL" id="KZM24723.1"/>
    </source>
</evidence>
<feature type="region of interest" description="Disordered" evidence="2">
    <location>
        <begin position="1"/>
        <end position="24"/>
    </location>
</feature>
<sequence length="253" mass="27996">MKQPHDPEQTEQAEQAGQAGQAEQLTKPLDVATQAAWIGLGSAIPGTALGAFYGTLRTQTPVLFALASGVQCFALGSTYWTARTSLLNSDGLLNWWNTTRGAPLRQRHDLSPTRSDKIRASTIAGAFTGLSLGLLFRGPRNALPGTFMFSLFGFAGQKGYNLLDNKHSAEIQEEARMTARGEKKKNWMERIAESKWSPMEALTDERYEDLLQEKLLRLEAEIAIIDDKIEGFQQKAKEMAIKRAQEQAQQPKA</sequence>
<dbReference type="PANTHER" id="PTHR41390">
    <property type="entry name" value="CHROMOSOME 7, WHOLE GENOME SHOTGUN SEQUENCE"/>
    <property type="match status" value="1"/>
</dbReference>
<evidence type="ECO:0000313" key="5">
    <source>
        <dbReference type="Proteomes" id="UP000076837"/>
    </source>
</evidence>
<evidence type="ECO:0000256" key="3">
    <source>
        <dbReference type="SAM" id="Phobius"/>
    </source>
</evidence>
<gene>
    <name evidence="4" type="ORF">ST47_g4128</name>
</gene>
<keyword evidence="1" id="KW-0175">Coiled coil</keyword>
<feature type="coiled-coil region" evidence="1">
    <location>
        <begin position="208"/>
        <end position="249"/>
    </location>
</feature>
<comment type="caution">
    <text evidence="4">The sequence shown here is derived from an EMBL/GenBank/DDBJ whole genome shotgun (WGS) entry which is preliminary data.</text>
</comment>
<dbReference type="OrthoDB" id="5565730at2759"/>
<organism evidence="4 5">
    <name type="scientific">Didymella rabiei</name>
    <name type="common">Chickpea ascochyta blight fungus</name>
    <name type="synonym">Mycosphaerella rabiei</name>
    <dbReference type="NCBI Taxonomy" id="5454"/>
    <lineage>
        <taxon>Eukaryota</taxon>
        <taxon>Fungi</taxon>
        <taxon>Dikarya</taxon>
        <taxon>Ascomycota</taxon>
        <taxon>Pezizomycotina</taxon>
        <taxon>Dothideomycetes</taxon>
        <taxon>Pleosporomycetidae</taxon>
        <taxon>Pleosporales</taxon>
        <taxon>Pleosporineae</taxon>
        <taxon>Didymellaceae</taxon>
        <taxon>Ascochyta</taxon>
    </lineage>
</organism>
<protein>
    <submittedName>
        <fullName evidence="4">Uncharacterized protein</fullName>
    </submittedName>
</protein>
<name>A0A163G7G6_DIDRA</name>
<keyword evidence="3" id="KW-0812">Transmembrane</keyword>
<proteinExistence type="predicted"/>
<dbReference type="EMBL" id="JYNV01000153">
    <property type="protein sequence ID" value="KZM24723.1"/>
    <property type="molecule type" value="Genomic_DNA"/>
</dbReference>
<evidence type="ECO:0000256" key="1">
    <source>
        <dbReference type="SAM" id="Coils"/>
    </source>
</evidence>
<keyword evidence="3" id="KW-0472">Membrane</keyword>
<dbReference type="Proteomes" id="UP000076837">
    <property type="component" value="Unassembled WGS sequence"/>
</dbReference>
<dbReference type="STRING" id="5454.A0A163G7G6"/>
<dbReference type="PANTHER" id="PTHR41390:SF1">
    <property type="entry name" value="NADH-UBIQUINONE OXIDOREDUCTASE 213 KDA SUBUNIT"/>
    <property type="match status" value="1"/>
</dbReference>
<dbReference type="AlphaFoldDB" id="A0A163G7G6"/>
<feature type="transmembrane region" description="Helical" evidence="3">
    <location>
        <begin position="35"/>
        <end position="56"/>
    </location>
</feature>
<keyword evidence="5" id="KW-1185">Reference proteome</keyword>
<feature type="transmembrane region" description="Helical" evidence="3">
    <location>
        <begin position="63"/>
        <end position="82"/>
    </location>
</feature>
<keyword evidence="3" id="KW-1133">Transmembrane helix</keyword>
<feature type="compositionally biased region" description="Low complexity" evidence="2">
    <location>
        <begin position="10"/>
        <end position="24"/>
    </location>
</feature>
<accession>A0A163G7G6</accession>
<reference evidence="4 5" key="1">
    <citation type="journal article" date="2016" name="Sci. Rep.">
        <title>Draft genome sequencing and secretome analysis of fungal phytopathogen Ascochyta rabiei provides insight into the necrotrophic effector repertoire.</title>
        <authorList>
            <person name="Verma S."/>
            <person name="Gazara R.K."/>
            <person name="Nizam S."/>
            <person name="Parween S."/>
            <person name="Chattopadhyay D."/>
            <person name="Verma P.K."/>
        </authorList>
    </citation>
    <scope>NUCLEOTIDE SEQUENCE [LARGE SCALE GENOMIC DNA]</scope>
    <source>
        <strain evidence="4 5">ArDII</strain>
    </source>
</reference>